<evidence type="ECO:0000313" key="1">
    <source>
        <dbReference type="EMBL" id="KAK0147391.1"/>
    </source>
</evidence>
<dbReference type="AlphaFoldDB" id="A0AA47P1W1"/>
<evidence type="ECO:0008006" key="3">
    <source>
        <dbReference type="Google" id="ProtNLM"/>
    </source>
</evidence>
<reference evidence="1" key="1">
    <citation type="journal article" date="2023" name="Front. Mar. Sci.">
        <title>A new Merluccius polli reference genome to investigate the effects of global change in West African waters.</title>
        <authorList>
            <person name="Mateo J.L."/>
            <person name="Blanco-Fernandez C."/>
            <person name="Garcia-Vazquez E."/>
            <person name="Machado-Schiaffino G."/>
        </authorList>
    </citation>
    <scope>NUCLEOTIDE SEQUENCE</scope>
    <source>
        <strain evidence="1">C29</strain>
        <tissue evidence="1">Fin</tissue>
    </source>
</reference>
<organism evidence="1 2">
    <name type="scientific">Merluccius polli</name>
    <name type="common">Benguela hake</name>
    <name type="synonym">Merluccius cadenati</name>
    <dbReference type="NCBI Taxonomy" id="89951"/>
    <lineage>
        <taxon>Eukaryota</taxon>
        <taxon>Metazoa</taxon>
        <taxon>Chordata</taxon>
        <taxon>Craniata</taxon>
        <taxon>Vertebrata</taxon>
        <taxon>Euteleostomi</taxon>
        <taxon>Actinopterygii</taxon>
        <taxon>Neopterygii</taxon>
        <taxon>Teleostei</taxon>
        <taxon>Neoteleostei</taxon>
        <taxon>Acanthomorphata</taxon>
        <taxon>Zeiogadaria</taxon>
        <taxon>Gadariae</taxon>
        <taxon>Gadiformes</taxon>
        <taxon>Gadoidei</taxon>
        <taxon>Merlucciidae</taxon>
        <taxon>Merluccius</taxon>
    </lineage>
</organism>
<name>A0AA47P1W1_MERPO</name>
<dbReference type="EMBL" id="JAOPHQ010002308">
    <property type="protein sequence ID" value="KAK0147391.1"/>
    <property type="molecule type" value="Genomic_DNA"/>
</dbReference>
<keyword evidence="2" id="KW-1185">Reference proteome</keyword>
<protein>
    <recommendedName>
        <fullName evidence="3">Reverse transcriptase domain-containing protein</fullName>
    </recommendedName>
</protein>
<comment type="caution">
    <text evidence="1">The sequence shown here is derived from an EMBL/GenBank/DDBJ whole genome shotgun (WGS) entry which is preliminary data.</text>
</comment>
<accession>A0AA47P1W1</accession>
<evidence type="ECO:0000313" key="2">
    <source>
        <dbReference type="Proteomes" id="UP001174136"/>
    </source>
</evidence>
<gene>
    <name evidence="1" type="ORF">N1851_013140</name>
</gene>
<dbReference type="PANTHER" id="PTHR33332">
    <property type="entry name" value="REVERSE TRANSCRIPTASE DOMAIN-CONTAINING PROTEIN"/>
    <property type="match status" value="1"/>
</dbReference>
<dbReference type="Proteomes" id="UP001174136">
    <property type="component" value="Unassembled WGS sequence"/>
</dbReference>
<proteinExistence type="predicted"/>
<sequence>MKVLERLVLAQLRPQVRTFLDPLQFAYQPHLVIYLLQQAHMHLDGGGGTVRIAFFDFSSAFNTIQPLLMGEKLRVMGVDDTMISWITDYLTGRPQFVRLGSVLSDVVRFSEDSAVVGCIRGGEEGEYRTLVDNFVEWSEQNHLRLNVNKTREMVIDFGRKKRMPSQPLRIRGEVVEEVEDYKYLGVVIDNRLDWKSNTEAVYKKGMSRLFPEDAEIFQRMLEIFYQSVVASAIFFAAVCWCSSIRASDTNRLDKIIKKAGSVLGLRLESFESVVERRTLKKLLSIIDNDQHPLHHTVVRQRSTFSHRLLQLRCRRDRYRKSFMPHAITLYNNS</sequence>